<evidence type="ECO:0000313" key="2">
    <source>
        <dbReference type="Proteomes" id="UP001610444"/>
    </source>
</evidence>
<sequence>MRLDDSANPCTCQGWQRQRSAALVSRSARPCGPRQAIGQPASSDSWGGNFHCGFPWRGREGRAWLACERRWPPDPPMPLCLQVATLFWFSLSQFSSFASFVSRTLAFSLSHKIRERCCGFPGCHLNFLPARFCSFCPQS</sequence>
<accession>A0ABR4KXK4</accession>
<name>A0ABR4KXK4_9EURO</name>
<dbReference type="RefSeq" id="XP_070902851.1">
    <property type="nucleotide sequence ID" value="XM_071037456.1"/>
</dbReference>
<comment type="caution">
    <text evidence="1">The sequence shown here is derived from an EMBL/GenBank/DDBJ whole genome shotgun (WGS) entry which is preliminary data.</text>
</comment>
<evidence type="ECO:0000313" key="1">
    <source>
        <dbReference type="EMBL" id="KAL2856987.1"/>
    </source>
</evidence>
<proteinExistence type="predicted"/>
<dbReference type="EMBL" id="JBFXLR010000007">
    <property type="protein sequence ID" value="KAL2856987.1"/>
    <property type="molecule type" value="Genomic_DNA"/>
</dbReference>
<dbReference type="GeneID" id="98152620"/>
<organism evidence="1 2">
    <name type="scientific">Aspergillus pseudodeflectus</name>
    <dbReference type="NCBI Taxonomy" id="176178"/>
    <lineage>
        <taxon>Eukaryota</taxon>
        <taxon>Fungi</taxon>
        <taxon>Dikarya</taxon>
        <taxon>Ascomycota</taxon>
        <taxon>Pezizomycotina</taxon>
        <taxon>Eurotiomycetes</taxon>
        <taxon>Eurotiomycetidae</taxon>
        <taxon>Eurotiales</taxon>
        <taxon>Aspergillaceae</taxon>
        <taxon>Aspergillus</taxon>
        <taxon>Aspergillus subgen. Nidulantes</taxon>
    </lineage>
</organism>
<gene>
    <name evidence="1" type="ORF">BJX68DRAFT_194938</name>
</gene>
<keyword evidence="2" id="KW-1185">Reference proteome</keyword>
<dbReference type="Proteomes" id="UP001610444">
    <property type="component" value="Unassembled WGS sequence"/>
</dbReference>
<reference evidence="1 2" key="1">
    <citation type="submission" date="2024-07" db="EMBL/GenBank/DDBJ databases">
        <title>Section-level genome sequencing and comparative genomics of Aspergillus sections Usti and Cavernicolus.</title>
        <authorList>
            <consortium name="Lawrence Berkeley National Laboratory"/>
            <person name="Nybo J.L."/>
            <person name="Vesth T.C."/>
            <person name="Theobald S."/>
            <person name="Frisvad J.C."/>
            <person name="Larsen T.O."/>
            <person name="Kjaerboelling I."/>
            <person name="Rothschild-Mancinelli K."/>
            <person name="Lyhne E.K."/>
            <person name="Kogle M.E."/>
            <person name="Barry K."/>
            <person name="Clum A."/>
            <person name="Na H."/>
            <person name="Ledsgaard L."/>
            <person name="Lin J."/>
            <person name="Lipzen A."/>
            <person name="Kuo A."/>
            <person name="Riley R."/>
            <person name="Mondo S."/>
            <person name="LaButti K."/>
            <person name="Haridas S."/>
            <person name="Pangalinan J."/>
            <person name="Salamov A.A."/>
            <person name="Simmons B.A."/>
            <person name="Magnuson J.K."/>
            <person name="Chen J."/>
            <person name="Drula E."/>
            <person name="Henrissat B."/>
            <person name="Wiebenga A."/>
            <person name="Lubbers R.J."/>
            <person name="Gomes A.C."/>
            <person name="Macurrencykelacurrency M.R."/>
            <person name="Stajich J."/>
            <person name="Grigoriev I.V."/>
            <person name="Mortensen U.H."/>
            <person name="De vries R.P."/>
            <person name="Baker S.E."/>
            <person name="Andersen M.R."/>
        </authorList>
    </citation>
    <scope>NUCLEOTIDE SEQUENCE [LARGE SCALE GENOMIC DNA]</scope>
    <source>
        <strain evidence="1 2">CBS 756.74</strain>
    </source>
</reference>
<protein>
    <submittedName>
        <fullName evidence="1">Uncharacterized protein</fullName>
    </submittedName>
</protein>